<comment type="caution">
    <text evidence="1">The sequence shown here is derived from an EMBL/GenBank/DDBJ whole genome shotgun (WGS) entry which is preliminary data.</text>
</comment>
<name>A0ABP2A7M6_9HYPH</name>
<evidence type="ECO:0000313" key="2">
    <source>
        <dbReference type="Proteomes" id="UP000182178"/>
    </source>
</evidence>
<gene>
    <name evidence="1" type="ORF">Ga0061061_111101</name>
</gene>
<dbReference type="Proteomes" id="UP000182178">
    <property type="component" value="Unassembled WGS sequence"/>
</dbReference>
<accession>A0ABP2A7M6</accession>
<reference evidence="1 2" key="1">
    <citation type="submission" date="2015-08" db="EMBL/GenBank/DDBJ databases">
        <authorList>
            <person name="Varghese N."/>
        </authorList>
    </citation>
    <scope>NUCLEOTIDE SEQUENCE [LARGE SCALE GENOMIC DNA]</scope>
    <source>
        <strain evidence="1 2">DSM 18167</strain>
    </source>
</reference>
<keyword evidence="2" id="KW-1185">Reference proteome</keyword>
<evidence type="ECO:0000313" key="1">
    <source>
        <dbReference type="EMBL" id="CUA90180.1"/>
    </source>
</evidence>
<dbReference type="EMBL" id="CYHC01000011">
    <property type="protein sequence ID" value="CUA90180.1"/>
    <property type="molecule type" value="Genomic_DNA"/>
</dbReference>
<sequence>MGREGDMQITPVRTVSAAGDGRRWRAQLRCRGCLAEQFMAVPVAVVGDVTWRGPVFHCRACDGRSAVVVGFMVDRRAGVLEPSE</sequence>
<organism evidence="1 2">
    <name type="scientific">Chelatococcus sambhunathii</name>
    <dbReference type="NCBI Taxonomy" id="363953"/>
    <lineage>
        <taxon>Bacteria</taxon>
        <taxon>Pseudomonadati</taxon>
        <taxon>Pseudomonadota</taxon>
        <taxon>Alphaproteobacteria</taxon>
        <taxon>Hyphomicrobiales</taxon>
        <taxon>Chelatococcaceae</taxon>
        <taxon>Chelatococcus</taxon>
    </lineage>
</organism>
<protein>
    <submittedName>
        <fullName evidence="1">Uncharacterized protein</fullName>
    </submittedName>
</protein>
<proteinExistence type="predicted"/>